<evidence type="ECO:0000256" key="5">
    <source>
        <dbReference type="ARBA" id="ARBA00023136"/>
    </source>
</evidence>
<dbReference type="RefSeq" id="WP_334254624.1">
    <property type="nucleotide sequence ID" value="NZ_JBAJJM010000023.1"/>
</dbReference>
<keyword evidence="3 6" id="KW-0812">Transmembrane</keyword>
<evidence type="ECO:0000256" key="4">
    <source>
        <dbReference type="ARBA" id="ARBA00022989"/>
    </source>
</evidence>
<name>A0ABU7ZIB0_9PAST</name>
<evidence type="ECO:0000313" key="7">
    <source>
        <dbReference type="EMBL" id="MEG9476741.1"/>
    </source>
</evidence>
<organism evidence="7 8">
    <name type="scientific">Mannheimia indoligenes</name>
    <dbReference type="NCBI Taxonomy" id="3103145"/>
    <lineage>
        <taxon>Bacteria</taxon>
        <taxon>Pseudomonadati</taxon>
        <taxon>Pseudomonadota</taxon>
        <taxon>Gammaproteobacteria</taxon>
        <taxon>Pasteurellales</taxon>
        <taxon>Pasteurellaceae</taxon>
        <taxon>Mannheimia</taxon>
    </lineage>
</organism>
<comment type="subcellular location">
    <subcellularLocation>
        <location evidence="6">Cell membrane</location>
        <topology evidence="6">Multi-pass membrane protein</topology>
    </subcellularLocation>
    <subcellularLocation>
        <location evidence="1">Membrane</location>
        <topology evidence="1">Multi-pass membrane protein</topology>
    </subcellularLocation>
</comment>
<feature type="transmembrane region" description="Helical" evidence="6">
    <location>
        <begin position="216"/>
        <end position="235"/>
    </location>
</feature>
<comment type="similarity">
    <text evidence="2 6">Belongs to the 4-toluene sulfonate uptake permease (TSUP) (TC 2.A.102) family.</text>
</comment>
<keyword evidence="8" id="KW-1185">Reference proteome</keyword>
<evidence type="ECO:0000256" key="6">
    <source>
        <dbReference type="RuleBase" id="RU363041"/>
    </source>
</evidence>
<evidence type="ECO:0000313" key="8">
    <source>
        <dbReference type="Proteomes" id="UP001432017"/>
    </source>
</evidence>
<feature type="transmembrane region" description="Helical" evidence="6">
    <location>
        <begin position="78"/>
        <end position="96"/>
    </location>
</feature>
<dbReference type="Pfam" id="PF01925">
    <property type="entry name" value="TauE"/>
    <property type="match status" value="1"/>
</dbReference>
<gene>
    <name evidence="7" type="ORF">V6W77_10745</name>
</gene>
<proteinExistence type="inferred from homology"/>
<sequence length="271" mass="29794">MALSVIFILIVCGLLVNVMSALFGIGGGILMVPILRTLFPELPFQVIAACSLTIVMGSACLNLIRFRQEKEQIDKSNLLFWSISMIAGVQIGFELSFLLSDLAITTVFSGTLALLAVRMLFQKRRNTDYQQTKSLKDLSYGMASCGFGGFIAGITGIGGGSIMAPLVAQIRSVHPKQIAIYTNYMMVFGGIGNLFGYLSRDLDKTLYPLPGGQVGYVNFSIVGIVIISSFCTSFMTQRLRSHLSAEMINRALGTLLFFIAIYYFTLNYWYI</sequence>
<dbReference type="InterPro" id="IPR002781">
    <property type="entry name" value="TM_pro_TauE-like"/>
</dbReference>
<accession>A0ABU7ZIB0</accession>
<keyword evidence="4 6" id="KW-1133">Transmembrane helix</keyword>
<feature type="transmembrane region" description="Helical" evidence="6">
    <location>
        <begin position="178"/>
        <end position="196"/>
    </location>
</feature>
<dbReference type="PANTHER" id="PTHR43483">
    <property type="entry name" value="MEMBRANE TRANSPORTER PROTEIN HI_0806-RELATED"/>
    <property type="match status" value="1"/>
</dbReference>
<dbReference type="PANTHER" id="PTHR43483:SF3">
    <property type="entry name" value="MEMBRANE TRANSPORTER PROTEIN HI_0806-RELATED"/>
    <property type="match status" value="1"/>
</dbReference>
<keyword evidence="5 6" id="KW-0472">Membrane</keyword>
<reference evidence="7" key="1">
    <citation type="submission" date="2023-12" db="EMBL/GenBank/DDBJ databases">
        <title>Mannheima indologenes sp. nov. proposed for Clade V organisms of Mannheimia.</title>
        <authorList>
            <person name="Christensen H."/>
        </authorList>
    </citation>
    <scope>NUCLEOTIDE SEQUENCE</scope>
    <source>
        <strain evidence="7">M14.4</strain>
    </source>
</reference>
<dbReference type="EMBL" id="JBAJJM010000023">
    <property type="protein sequence ID" value="MEG9476741.1"/>
    <property type="molecule type" value="Genomic_DNA"/>
</dbReference>
<comment type="caution">
    <text evidence="7">The sequence shown here is derived from an EMBL/GenBank/DDBJ whole genome shotgun (WGS) entry which is preliminary data.</text>
</comment>
<evidence type="ECO:0000256" key="3">
    <source>
        <dbReference type="ARBA" id="ARBA00022692"/>
    </source>
</evidence>
<protein>
    <recommendedName>
        <fullName evidence="6">Probable membrane transporter protein</fullName>
    </recommendedName>
</protein>
<feature type="transmembrane region" description="Helical" evidence="6">
    <location>
        <begin position="44"/>
        <end position="66"/>
    </location>
</feature>
<feature type="transmembrane region" description="Helical" evidence="6">
    <location>
        <begin position="7"/>
        <end position="32"/>
    </location>
</feature>
<evidence type="ECO:0000256" key="2">
    <source>
        <dbReference type="ARBA" id="ARBA00009142"/>
    </source>
</evidence>
<feature type="transmembrane region" description="Helical" evidence="6">
    <location>
        <begin position="247"/>
        <end position="270"/>
    </location>
</feature>
<feature type="transmembrane region" description="Helical" evidence="6">
    <location>
        <begin position="102"/>
        <end position="121"/>
    </location>
</feature>
<keyword evidence="6" id="KW-1003">Cell membrane</keyword>
<evidence type="ECO:0000256" key="1">
    <source>
        <dbReference type="ARBA" id="ARBA00004141"/>
    </source>
</evidence>
<dbReference type="Proteomes" id="UP001432017">
    <property type="component" value="Unassembled WGS sequence"/>
</dbReference>